<protein>
    <submittedName>
        <fullName evidence="1">Uncharacterized protein</fullName>
    </submittedName>
</protein>
<reference evidence="1 2" key="1">
    <citation type="journal article" date="2020" name="Nature">
        <title>Six reference-quality genomes reveal evolution of bat adaptations.</title>
        <authorList>
            <person name="Jebb D."/>
            <person name="Huang Z."/>
            <person name="Pippel M."/>
            <person name="Hughes G.M."/>
            <person name="Lavrichenko K."/>
            <person name="Devanna P."/>
            <person name="Winkler S."/>
            <person name="Jermiin L.S."/>
            <person name="Skirmuntt E.C."/>
            <person name="Katzourakis A."/>
            <person name="Burkitt-Gray L."/>
            <person name="Ray D.A."/>
            <person name="Sullivan K.A.M."/>
            <person name="Roscito J.G."/>
            <person name="Kirilenko B.M."/>
            <person name="Davalos L.M."/>
            <person name="Corthals A.P."/>
            <person name="Power M.L."/>
            <person name="Jones G."/>
            <person name="Ransome R.D."/>
            <person name="Dechmann D.K.N."/>
            <person name="Locatelli A.G."/>
            <person name="Puechmaille S.J."/>
            <person name="Fedrigo O."/>
            <person name="Jarvis E.D."/>
            <person name="Hiller M."/>
            <person name="Vernes S.C."/>
            <person name="Myers E.W."/>
            <person name="Teeling E.C."/>
        </authorList>
    </citation>
    <scope>NUCLEOTIDE SEQUENCE [LARGE SCALE GENOMIC DNA]</scope>
    <source>
        <strain evidence="1">Bat1K_MPI-CBG_1</strain>
    </source>
</reference>
<evidence type="ECO:0000313" key="1">
    <source>
        <dbReference type="EMBL" id="KAF6104264.1"/>
    </source>
</evidence>
<organism evidence="1 2">
    <name type="scientific">Phyllostomus discolor</name>
    <name type="common">pale spear-nosed bat</name>
    <dbReference type="NCBI Taxonomy" id="89673"/>
    <lineage>
        <taxon>Eukaryota</taxon>
        <taxon>Metazoa</taxon>
        <taxon>Chordata</taxon>
        <taxon>Craniata</taxon>
        <taxon>Vertebrata</taxon>
        <taxon>Euteleostomi</taxon>
        <taxon>Mammalia</taxon>
        <taxon>Eutheria</taxon>
        <taxon>Laurasiatheria</taxon>
        <taxon>Chiroptera</taxon>
        <taxon>Yangochiroptera</taxon>
        <taxon>Phyllostomidae</taxon>
        <taxon>Phyllostominae</taxon>
        <taxon>Phyllostomus</taxon>
    </lineage>
</organism>
<dbReference type="Proteomes" id="UP000664940">
    <property type="component" value="Unassembled WGS sequence"/>
</dbReference>
<gene>
    <name evidence="1" type="ORF">HJG60_011254</name>
</gene>
<sequence length="128" mass="14558">MLTELIELDCKMKEEMKGTQNKIKQNIQESTVKGRKPGPKSMIWNKRKKETPYRFLPSEVLRIYFPVLEPWAAGSVLVCSCSSQFISIQMWDCLLFQLPPHPSSPPAATSLRILSALAAHLHPSYQSE</sequence>
<accession>A0A834A464</accession>
<proteinExistence type="predicted"/>
<dbReference type="AlphaFoldDB" id="A0A834A464"/>
<comment type="caution">
    <text evidence="1">The sequence shown here is derived from an EMBL/GenBank/DDBJ whole genome shotgun (WGS) entry which is preliminary data.</text>
</comment>
<evidence type="ECO:0000313" key="2">
    <source>
        <dbReference type="Proteomes" id="UP000664940"/>
    </source>
</evidence>
<dbReference type="EMBL" id="JABVXQ010000006">
    <property type="protein sequence ID" value="KAF6104264.1"/>
    <property type="molecule type" value="Genomic_DNA"/>
</dbReference>
<name>A0A834A464_9CHIR</name>